<gene>
    <name evidence="1" type="ORF">FS320_44480</name>
</gene>
<reference evidence="1 2" key="1">
    <citation type="journal article" date="2019" name="Syst. Appl. Microbiol.">
        <title>Microvirga tunisiensis sp. nov., a root nodule symbiotic bacterium isolated from Lupinus micranthus and L. luteus grown in Northern Tunisia.</title>
        <authorList>
            <person name="Msaddak A."/>
            <person name="Rejili M."/>
            <person name="Duran D."/>
            <person name="Mars M."/>
            <person name="Palacios J.M."/>
            <person name="Ruiz-Argueso T."/>
            <person name="Rey L."/>
            <person name="Imperial J."/>
        </authorList>
    </citation>
    <scope>NUCLEOTIDE SEQUENCE [LARGE SCALE GENOMIC DNA]</scope>
    <source>
        <strain evidence="1 2">Lmie10</strain>
    </source>
</reference>
<keyword evidence="2" id="KW-1185">Reference proteome</keyword>
<name>A0A5N7MXL6_9HYPH</name>
<comment type="caution">
    <text evidence="1">The sequence shown here is derived from an EMBL/GenBank/DDBJ whole genome shotgun (WGS) entry which is preliminary data.</text>
</comment>
<evidence type="ECO:0000313" key="2">
    <source>
        <dbReference type="Proteomes" id="UP000403266"/>
    </source>
</evidence>
<organism evidence="1 2">
    <name type="scientific">Microvirga tunisiensis</name>
    <dbReference type="NCBI Taxonomy" id="2108360"/>
    <lineage>
        <taxon>Bacteria</taxon>
        <taxon>Pseudomonadati</taxon>
        <taxon>Pseudomonadota</taxon>
        <taxon>Alphaproteobacteria</taxon>
        <taxon>Hyphomicrobiales</taxon>
        <taxon>Methylobacteriaceae</taxon>
        <taxon>Microvirga</taxon>
    </lineage>
</organism>
<accession>A0A5N7MXL6</accession>
<dbReference type="EMBL" id="VOSK01000906">
    <property type="protein sequence ID" value="MPR31691.1"/>
    <property type="molecule type" value="Genomic_DNA"/>
</dbReference>
<proteinExistence type="predicted"/>
<dbReference type="RefSeq" id="WP_152718790.1">
    <property type="nucleotide sequence ID" value="NZ_VOSK01000906.1"/>
</dbReference>
<feature type="non-terminal residue" evidence="1">
    <location>
        <position position="110"/>
    </location>
</feature>
<protein>
    <submittedName>
        <fullName evidence="1">Uncharacterized protein</fullName>
    </submittedName>
</protein>
<dbReference type="OrthoDB" id="7995875at2"/>
<sequence length="110" mass="12207">MRHLGLLAATAVPLDISFQPMRVLIDGHDSEGKLILADSQLAAVIVPLDGEHHDPERKRRWHLEAGFGKCSATRECVSKATARFTRCRLRLKSTYRVTGRHGGAHEPARS</sequence>
<evidence type="ECO:0000313" key="1">
    <source>
        <dbReference type="EMBL" id="MPR31691.1"/>
    </source>
</evidence>
<dbReference type="AlphaFoldDB" id="A0A5N7MXL6"/>
<dbReference type="Proteomes" id="UP000403266">
    <property type="component" value="Unassembled WGS sequence"/>
</dbReference>